<accession>A0A2N5WWE8</accession>
<dbReference type="EMBL" id="PKUS01000072">
    <property type="protein sequence ID" value="PLW66548.1"/>
    <property type="molecule type" value="Genomic_DNA"/>
</dbReference>
<organism evidence="2 3">
    <name type="scientific">Pseudohalioglobus lutimaris</name>
    <dbReference type="NCBI Taxonomy" id="1737061"/>
    <lineage>
        <taxon>Bacteria</taxon>
        <taxon>Pseudomonadati</taxon>
        <taxon>Pseudomonadota</taxon>
        <taxon>Gammaproteobacteria</taxon>
        <taxon>Cellvibrionales</taxon>
        <taxon>Halieaceae</taxon>
        <taxon>Pseudohalioglobus</taxon>
    </lineage>
</organism>
<dbReference type="InterPro" id="IPR011050">
    <property type="entry name" value="Pectin_lyase_fold/virulence"/>
</dbReference>
<protein>
    <recommendedName>
        <fullName evidence="1">Right handed beta helix domain-containing protein</fullName>
    </recommendedName>
</protein>
<dbReference type="Pfam" id="PF13229">
    <property type="entry name" value="Beta_helix"/>
    <property type="match status" value="1"/>
</dbReference>
<dbReference type="Gene3D" id="2.160.20.10">
    <property type="entry name" value="Single-stranded right-handed beta-helix, Pectin lyase-like"/>
    <property type="match status" value="1"/>
</dbReference>
<reference evidence="2 3" key="1">
    <citation type="submission" date="2018-01" db="EMBL/GenBank/DDBJ databases">
        <title>The draft genome sequence of Halioglobus lutimaris HF004.</title>
        <authorList>
            <person name="Du Z.-J."/>
            <person name="Shi M.-J."/>
        </authorList>
    </citation>
    <scope>NUCLEOTIDE SEQUENCE [LARGE SCALE GENOMIC DNA]</scope>
    <source>
        <strain evidence="2 3">HF004</strain>
    </source>
</reference>
<evidence type="ECO:0000313" key="3">
    <source>
        <dbReference type="Proteomes" id="UP000235005"/>
    </source>
</evidence>
<dbReference type="SUPFAM" id="SSF51126">
    <property type="entry name" value="Pectin lyase-like"/>
    <property type="match status" value="1"/>
</dbReference>
<proteinExistence type="predicted"/>
<comment type="caution">
    <text evidence="2">The sequence shown here is derived from an EMBL/GenBank/DDBJ whole genome shotgun (WGS) entry which is preliminary data.</text>
</comment>
<dbReference type="InterPro" id="IPR039448">
    <property type="entry name" value="Beta_helix"/>
</dbReference>
<sequence>MAFRNNRFQHSSNAGIKIQCAKRIEITGNVFDNLRSRKSGLDLHAITSEISAEDILISGNTFRDIGADGIQLAGAVGKTSITSNIFEVRRPYVYRDEKGKVDSRNPQRFGNVGENAIDIKSGPGPILIEKNRMSGFRPGVGGQDVSGSNGVAIVLHKRASNITVRKNNFADNVDHLRIVTGSGAGSD</sequence>
<evidence type="ECO:0000259" key="1">
    <source>
        <dbReference type="Pfam" id="PF13229"/>
    </source>
</evidence>
<keyword evidence="3" id="KW-1185">Reference proteome</keyword>
<evidence type="ECO:0000313" key="2">
    <source>
        <dbReference type="EMBL" id="PLW66548.1"/>
    </source>
</evidence>
<name>A0A2N5WWE8_9GAMM</name>
<feature type="non-terminal residue" evidence="2">
    <location>
        <position position="187"/>
    </location>
</feature>
<dbReference type="Proteomes" id="UP000235005">
    <property type="component" value="Unassembled WGS sequence"/>
</dbReference>
<dbReference type="InterPro" id="IPR012334">
    <property type="entry name" value="Pectin_lyas_fold"/>
</dbReference>
<gene>
    <name evidence="2" type="ORF">C0039_20850</name>
</gene>
<feature type="domain" description="Right handed beta helix" evidence="1">
    <location>
        <begin position="3"/>
        <end position="86"/>
    </location>
</feature>
<dbReference type="AlphaFoldDB" id="A0A2N5WWE8"/>
<dbReference type="SMART" id="SM00710">
    <property type="entry name" value="PbH1"/>
    <property type="match status" value="4"/>
</dbReference>
<dbReference type="InterPro" id="IPR006626">
    <property type="entry name" value="PbH1"/>
</dbReference>